<evidence type="ECO:0008006" key="3">
    <source>
        <dbReference type="Google" id="ProtNLM"/>
    </source>
</evidence>
<protein>
    <recommendedName>
        <fullName evidence="3">DNA polymerase III subunit delta</fullName>
    </recommendedName>
</protein>
<evidence type="ECO:0000313" key="1">
    <source>
        <dbReference type="EMBL" id="OHB17232.1"/>
    </source>
</evidence>
<dbReference type="AlphaFoldDB" id="A0A1G2V6L7"/>
<dbReference type="SUPFAM" id="SSF52540">
    <property type="entry name" value="P-loop containing nucleoside triphosphate hydrolases"/>
    <property type="match status" value="1"/>
</dbReference>
<evidence type="ECO:0000313" key="2">
    <source>
        <dbReference type="Proteomes" id="UP000176868"/>
    </source>
</evidence>
<dbReference type="STRING" id="1802782.A2544_02890"/>
<reference evidence="1 2" key="1">
    <citation type="journal article" date="2016" name="Nat. Commun.">
        <title>Thousands of microbial genomes shed light on interconnected biogeochemical processes in an aquifer system.</title>
        <authorList>
            <person name="Anantharaman K."/>
            <person name="Brown C.T."/>
            <person name="Hug L.A."/>
            <person name="Sharon I."/>
            <person name="Castelle C.J."/>
            <person name="Probst A.J."/>
            <person name="Thomas B.C."/>
            <person name="Singh A."/>
            <person name="Wilkins M.J."/>
            <person name="Karaoz U."/>
            <person name="Brodie E.L."/>
            <person name="Williams K.H."/>
            <person name="Hubbard S.S."/>
            <person name="Banfield J.F."/>
        </authorList>
    </citation>
    <scope>NUCLEOTIDE SEQUENCE [LARGE SCALE GENOMIC DNA]</scope>
</reference>
<comment type="caution">
    <text evidence="1">The sequence shown here is derived from an EMBL/GenBank/DDBJ whole genome shotgun (WGS) entry which is preliminary data.</text>
</comment>
<accession>A0A1G2V6L7</accession>
<proteinExistence type="predicted"/>
<sequence>MLRNLHHANLLVGTPEEAEFYLRSLCGGLDIELSNNPDFFILKAETFGIDEARELRVWSTRKAVTSSKIFLILPARLTLEAQNALLKTFEEPFSNTYFFLSVREESLITPTLCSRMQTVRVSENSIFTSAVAERFLSLSLKDRLIFAKEFADEEKNLMVFLDDLLLLLRKRSEMRKSVEKIYAIRRSIGNSVIASRLVIEHLSLVLQ</sequence>
<dbReference type="Proteomes" id="UP000176868">
    <property type="component" value="Unassembled WGS sequence"/>
</dbReference>
<dbReference type="Pfam" id="PF13177">
    <property type="entry name" value="DNA_pol3_delta2"/>
    <property type="match status" value="1"/>
</dbReference>
<gene>
    <name evidence="1" type="ORF">A2544_02890</name>
</gene>
<organism evidence="1 2">
    <name type="scientific">Candidatus Zambryskibacteria bacterium RIFOXYD2_FULL_43_10</name>
    <dbReference type="NCBI Taxonomy" id="1802782"/>
    <lineage>
        <taxon>Bacteria</taxon>
        <taxon>Candidatus Zambryskiibacteriota</taxon>
    </lineage>
</organism>
<dbReference type="Gene3D" id="3.40.50.300">
    <property type="entry name" value="P-loop containing nucleotide triphosphate hydrolases"/>
    <property type="match status" value="1"/>
</dbReference>
<dbReference type="InterPro" id="IPR027417">
    <property type="entry name" value="P-loop_NTPase"/>
</dbReference>
<dbReference type="EMBL" id="MHWZ01000026">
    <property type="protein sequence ID" value="OHB17232.1"/>
    <property type="molecule type" value="Genomic_DNA"/>
</dbReference>
<name>A0A1G2V6L7_9BACT</name>